<dbReference type="GO" id="GO:0005886">
    <property type="term" value="C:plasma membrane"/>
    <property type="evidence" value="ECO:0007669"/>
    <property type="project" value="UniProtKB-SubCell"/>
</dbReference>
<dbReference type="AlphaFoldDB" id="A0A1I1G013"/>
<dbReference type="GO" id="GO:0005737">
    <property type="term" value="C:cytoplasm"/>
    <property type="evidence" value="ECO:0007669"/>
    <property type="project" value="UniProtKB-SubCell"/>
</dbReference>
<comment type="subcellular location">
    <subcellularLocation>
        <location evidence="4">Cytoplasm</location>
    </subcellularLocation>
    <subcellularLocation>
        <location evidence="4">Cell membrane</location>
        <topology evidence="4">Peripheral membrane protein</topology>
        <orientation evidence="4">Cytoplasmic side</orientation>
    </subcellularLocation>
</comment>
<name>A0A1I1G013_9GAMM</name>
<evidence type="ECO:0000256" key="4">
    <source>
        <dbReference type="HAMAP-Rule" id="MF_00695"/>
    </source>
</evidence>
<dbReference type="RefSeq" id="WP_091960936.1">
    <property type="nucleotide sequence ID" value="NZ_FOLH01000002.1"/>
</dbReference>
<dbReference type="Proteomes" id="UP000199058">
    <property type="component" value="Unassembled WGS sequence"/>
</dbReference>
<sequence length="209" mass="23222">MNNLDANKRQAIGLIGVLQAAQLVHELAGRGLVDQHTFETSVSSILVLNPESTEDIYGGDLFNLRPGARALRKILQKEKDIHPNIMRYAVGILVLQTKLMKDQGMLTALGERLDAIQGQARHFSPTHENVISALAGLYQDTLSTFSFRIQVQGDPQILQQQINADKIRALLLAGVRSAMLWSQAGGKRWKLLFARKRLLSDLDELGFRA</sequence>
<dbReference type="Gene3D" id="1.10.3890.10">
    <property type="entry name" value="HflD-like"/>
    <property type="match status" value="1"/>
</dbReference>
<dbReference type="HAMAP" id="MF_00695">
    <property type="entry name" value="HflD_protein"/>
    <property type="match status" value="1"/>
</dbReference>
<keyword evidence="3 4" id="KW-0472">Membrane</keyword>
<dbReference type="EMBL" id="FOLH01000002">
    <property type="protein sequence ID" value="SFC04964.1"/>
    <property type="molecule type" value="Genomic_DNA"/>
</dbReference>
<dbReference type="InterPro" id="IPR035932">
    <property type="entry name" value="HflD-like_sf"/>
</dbReference>
<evidence type="ECO:0000256" key="2">
    <source>
        <dbReference type="ARBA" id="ARBA00022490"/>
    </source>
</evidence>
<dbReference type="STRING" id="1122252.SAMN05660443_1320"/>
<keyword evidence="1 4" id="KW-1003">Cell membrane</keyword>
<proteinExistence type="inferred from homology"/>
<reference evidence="5 6" key="1">
    <citation type="submission" date="2016-10" db="EMBL/GenBank/DDBJ databases">
        <authorList>
            <person name="de Groot N.N."/>
        </authorList>
    </citation>
    <scope>NUCLEOTIDE SEQUENCE [LARGE SCALE GENOMIC DNA]</scope>
    <source>
        <strain evidence="5 6">DSM 18438</strain>
    </source>
</reference>
<comment type="similarity">
    <text evidence="4">Belongs to the HflD family.</text>
</comment>
<keyword evidence="6" id="KW-1185">Reference proteome</keyword>
<dbReference type="NCBIfam" id="NF001246">
    <property type="entry name" value="PRK00218.1-2"/>
    <property type="match status" value="1"/>
</dbReference>
<dbReference type="SUPFAM" id="SSF101322">
    <property type="entry name" value="YcfC-like"/>
    <property type="match status" value="1"/>
</dbReference>
<evidence type="ECO:0000256" key="1">
    <source>
        <dbReference type="ARBA" id="ARBA00022475"/>
    </source>
</evidence>
<keyword evidence="2 4" id="KW-0963">Cytoplasm</keyword>
<evidence type="ECO:0000313" key="6">
    <source>
        <dbReference type="Proteomes" id="UP000199058"/>
    </source>
</evidence>
<evidence type="ECO:0000313" key="5">
    <source>
        <dbReference type="EMBL" id="SFC04964.1"/>
    </source>
</evidence>
<dbReference type="InterPro" id="IPR007451">
    <property type="entry name" value="HflD"/>
</dbReference>
<gene>
    <name evidence="4" type="primary">hflD</name>
    <name evidence="5" type="ORF">SAMN05660443_1320</name>
</gene>
<evidence type="ECO:0000256" key="3">
    <source>
        <dbReference type="ARBA" id="ARBA00023136"/>
    </source>
</evidence>
<dbReference type="Pfam" id="PF04356">
    <property type="entry name" value="DUF489"/>
    <property type="match status" value="1"/>
</dbReference>
<dbReference type="PANTHER" id="PTHR38100">
    <property type="entry name" value="HIGH FREQUENCY LYSOGENIZATION PROTEIN HFLD"/>
    <property type="match status" value="1"/>
</dbReference>
<dbReference type="PANTHER" id="PTHR38100:SF1">
    <property type="entry name" value="HIGH FREQUENCY LYSOGENIZATION PROTEIN HFLD"/>
    <property type="match status" value="1"/>
</dbReference>
<organism evidence="5 6">
    <name type="scientific">Marinospirillum celere</name>
    <dbReference type="NCBI Taxonomy" id="1122252"/>
    <lineage>
        <taxon>Bacteria</taxon>
        <taxon>Pseudomonadati</taxon>
        <taxon>Pseudomonadota</taxon>
        <taxon>Gammaproteobacteria</taxon>
        <taxon>Oceanospirillales</taxon>
        <taxon>Oceanospirillaceae</taxon>
        <taxon>Marinospirillum</taxon>
    </lineage>
</organism>
<accession>A0A1I1G013</accession>
<protein>
    <recommendedName>
        <fullName evidence="4">High frequency lysogenization protein HflD homolog</fullName>
    </recommendedName>
</protein>
<dbReference type="OrthoDB" id="9788031at2"/>